<proteinExistence type="predicted"/>
<evidence type="ECO:0000313" key="1">
    <source>
        <dbReference type="EMBL" id="KAI3802967.1"/>
    </source>
</evidence>
<protein>
    <submittedName>
        <fullName evidence="1">Uncharacterized protein</fullName>
    </submittedName>
</protein>
<accession>A0ACB9I5B6</accession>
<dbReference type="Proteomes" id="UP001056120">
    <property type="component" value="Linkage Group LG10"/>
</dbReference>
<comment type="caution">
    <text evidence="1">The sequence shown here is derived from an EMBL/GenBank/DDBJ whole genome shotgun (WGS) entry which is preliminary data.</text>
</comment>
<reference evidence="2" key="1">
    <citation type="journal article" date="2022" name="Mol. Ecol. Resour.">
        <title>The genomes of chicory, endive, great burdock and yacon provide insights into Asteraceae palaeo-polyploidization history and plant inulin production.</title>
        <authorList>
            <person name="Fan W."/>
            <person name="Wang S."/>
            <person name="Wang H."/>
            <person name="Wang A."/>
            <person name="Jiang F."/>
            <person name="Liu H."/>
            <person name="Zhao H."/>
            <person name="Xu D."/>
            <person name="Zhang Y."/>
        </authorList>
    </citation>
    <scope>NUCLEOTIDE SEQUENCE [LARGE SCALE GENOMIC DNA]</scope>
    <source>
        <strain evidence="2">cv. Yunnan</strain>
    </source>
</reference>
<name>A0ACB9I5B6_9ASTR</name>
<evidence type="ECO:0000313" key="2">
    <source>
        <dbReference type="Proteomes" id="UP001056120"/>
    </source>
</evidence>
<organism evidence="1 2">
    <name type="scientific">Smallanthus sonchifolius</name>
    <dbReference type="NCBI Taxonomy" id="185202"/>
    <lineage>
        <taxon>Eukaryota</taxon>
        <taxon>Viridiplantae</taxon>
        <taxon>Streptophyta</taxon>
        <taxon>Embryophyta</taxon>
        <taxon>Tracheophyta</taxon>
        <taxon>Spermatophyta</taxon>
        <taxon>Magnoliopsida</taxon>
        <taxon>eudicotyledons</taxon>
        <taxon>Gunneridae</taxon>
        <taxon>Pentapetalae</taxon>
        <taxon>asterids</taxon>
        <taxon>campanulids</taxon>
        <taxon>Asterales</taxon>
        <taxon>Asteraceae</taxon>
        <taxon>Asteroideae</taxon>
        <taxon>Heliantheae alliance</taxon>
        <taxon>Millerieae</taxon>
        <taxon>Smallanthus</taxon>
    </lineage>
</organism>
<keyword evidence="2" id="KW-1185">Reference proteome</keyword>
<gene>
    <name evidence="1" type="ORF">L1987_31114</name>
</gene>
<dbReference type="EMBL" id="CM042027">
    <property type="protein sequence ID" value="KAI3802967.1"/>
    <property type="molecule type" value="Genomic_DNA"/>
</dbReference>
<reference evidence="1 2" key="2">
    <citation type="journal article" date="2022" name="Mol. Ecol. Resour.">
        <title>The genomes of chicory, endive, great burdock and yacon provide insights into Asteraceae paleo-polyploidization history and plant inulin production.</title>
        <authorList>
            <person name="Fan W."/>
            <person name="Wang S."/>
            <person name="Wang H."/>
            <person name="Wang A."/>
            <person name="Jiang F."/>
            <person name="Liu H."/>
            <person name="Zhao H."/>
            <person name="Xu D."/>
            <person name="Zhang Y."/>
        </authorList>
    </citation>
    <scope>NUCLEOTIDE SEQUENCE [LARGE SCALE GENOMIC DNA]</scope>
    <source>
        <strain evidence="2">cv. Yunnan</strain>
        <tissue evidence="1">Leaves</tissue>
    </source>
</reference>
<sequence length="84" mass="9586">MLSGMTMIAELEARSTSNDSISPKAGGKYVRLLQSWTFRFFRCLHLLMLFGIDLMAVFDTTRSSKDSNWSMFSGKLSRLVQPWS</sequence>